<organism evidence="1">
    <name type="scientific">uncultured Microbacterium sp</name>
    <dbReference type="NCBI Taxonomy" id="191216"/>
    <lineage>
        <taxon>Bacteria</taxon>
        <taxon>Bacillati</taxon>
        <taxon>Actinomycetota</taxon>
        <taxon>Actinomycetes</taxon>
        <taxon>Micrococcales</taxon>
        <taxon>Microbacteriaceae</taxon>
        <taxon>Microbacterium</taxon>
        <taxon>environmental samples</taxon>
    </lineage>
</organism>
<dbReference type="RefSeq" id="WP_295576021.1">
    <property type="nucleotide sequence ID" value="NZ_FLQR01000007.1"/>
</dbReference>
<dbReference type="Gene3D" id="1.10.287.1060">
    <property type="entry name" value="ESAT-6-like"/>
    <property type="match status" value="1"/>
</dbReference>
<proteinExistence type="predicted"/>
<protein>
    <submittedName>
        <fullName evidence="1">Uncharacterized protein</fullName>
    </submittedName>
</protein>
<accession>A0A1Y5P1Z2</accession>
<dbReference type="EMBL" id="FLQR01000007">
    <property type="protein sequence ID" value="SBS72697.1"/>
    <property type="molecule type" value="Genomic_DNA"/>
</dbReference>
<evidence type="ECO:0000313" key="1">
    <source>
        <dbReference type="EMBL" id="SBS72697.1"/>
    </source>
</evidence>
<reference evidence="1" key="1">
    <citation type="submission" date="2016-03" db="EMBL/GenBank/DDBJ databases">
        <authorList>
            <person name="Ploux O."/>
        </authorList>
    </citation>
    <scope>NUCLEOTIDE SEQUENCE</scope>
    <source>
        <strain evidence="1">UC1</strain>
    </source>
</reference>
<sequence>MDVHPAAALAFARDRLSHAAADVDDIRARARALTAATAWDARAADAYRAALEEWAERLDGLAVDIGLCDGELAGAQARTADAG</sequence>
<gene>
    <name evidence="1" type="ORF">MIPYR_30158</name>
</gene>
<dbReference type="AlphaFoldDB" id="A0A1Y5P1Z2"/>
<name>A0A1Y5P1Z2_9MICO</name>